<gene>
    <name evidence="1" type="ORF">XENORESO_005941</name>
</gene>
<sequence>MNDSGIKSAFIKNANECCFNACQTKTNKEIPKELLENWTHWTVSVEGAVVAHKTNTGLVLGLKTVLKTTFSEDWPCLGFFPPVESTAHPFFLLQLSVKLLATFKSN</sequence>
<keyword evidence="2" id="KW-1185">Reference proteome</keyword>
<evidence type="ECO:0000313" key="2">
    <source>
        <dbReference type="Proteomes" id="UP001444071"/>
    </source>
</evidence>
<evidence type="ECO:0000313" key="1">
    <source>
        <dbReference type="EMBL" id="MEQ2262075.1"/>
    </source>
</evidence>
<comment type="caution">
    <text evidence="1">The sequence shown here is derived from an EMBL/GenBank/DDBJ whole genome shotgun (WGS) entry which is preliminary data.</text>
</comment>
<name>A0ABV0VXV1_9TELE</name>
<protein>
    <submittedName>
        <fullName evidence="1">Uncharacterized protein</fullName>
    </submittedName>
</protein>
<accession>A0ABV0VXV1</accession>
<reference evidence="1 2" key="1">
    <citation type="submission" date="2021-06" db="EMBL/GenBank/DDBJ databases">
        <authorList>
            <person name="Palmer J.M."/>
        </authorList>
    </citation>
    <scope>NUCLEOTIDE SEQUENCE [LARGE SCALE GENOMIC DNA]</scope>
    <source>
        <strain evidence="1 2">XR_2019</strain>
        <tissue evidence="1">Muscle</tissue>
    </source>
</reference>
<proteinExistence type="predicted"/>
<dbReference type="Proteomes" id="UP001444071">
    <property type="component" value="Unassembled WGS sequence"/>
</dbReference>
<dbReference type="EMBL" id="JAHRIM010020040">
    <property type="protein sequence ID" value="MEQ2262075.1"/>
    <property type="molecule type" value="Genomic_DNA"/>
</dbReference>
<organism evidence="1 2">
    <name type="scientific">Xenotaenia resolanae</name>
    <dbReference type="NCBI Taxonomy" id="208358"/>
    <lineage>
        <taxon>Eukaryota</taxon>
        <taxon>Metazoa</taxon>
        <taxon>Chordata</taxon>
        <taxon>Craniata</taxon>
        <taxon>Vertebrata</taxon>
        <taxon>Euteleostomi</taxon>
        <taxon>Actinopterygii</taxon>
        <taxon>Neopterygii</taxon>
        <taxon>Teleostei</taxon>
        <taxon>Neoteleostei</taxon>
        <taxon>Acanthomorphata</taxon>
        <taxon>Ovalentaria</taxon>
        <taxon>Atherinomorphae</taxon>
        <taxon>Cyprinodontiformes</taxon>
        <taxon>Goodeidae</taxon>
        <taxon>Xenotaenia</taxon>
    </lineage>
</organism>